<dbReference type="Gene3D" id="3.30.60.20">
    <property type="match status" value="1"/>
</dbReference>
<comment type="catalytic activity">
    <reaction evidence="9 12">
        <text>thymidine + ATP = dTMP + ADP + H(+)</text>
        <dbReference type="Rhea" id="RHEA:19129"/>
        <dbReference type="ChEBI" id="CHEBI:15378"/>
        <dbReference type="ChEBI" id="CHEBI:17748"/>
        <dbReference type="ChEBI" id="CHEBI:30616"/>
        <dbReference type="ChEBI" id="CHEBI:63528"/>
        <dbReference type="ChEBI" id="CHEBI:456216"/>
        <dbReference type="EC" id="2.7.1.21"/>
    </reaction>
</comment>
<dbReference type="SUPFAM" id="SSF52540">
    <property type="entry name" value="P-loop containing nucleoside triphosphate hydrolases"/>
    <property type="match status" value="1"/>
</dbReference>
<keyword evidence="6 12" id="KW-0547">Nucleotide-binding</keyword>
<name>A0A481Z6P8_9VIRU</name>
<evidence type="ECO:0000256" key="10">
    <source>
        <dbReference type="PIRSR" id="PIRSR035805-1"/>
    </source>
</evidence>
<evidence type="ECO:0000256" key="4">
    <source>
        <dbReference type="ARBA" id="ARBA00022634"/>
    </source>
</evidence>
<dbReference type="GO" id="GO:0071897">
    <property type="term" value="P:DNA biosynthetic process"/>
    <property type="evidence" value="ECO:0007669"/>
    <property type="project" value="UniProtKB-KW"/>
</dbReference>
<evidence type="ECO:0000256" key="3">
    <source>
        <dbReference type="ARBA" id="ARBA00020079"/>
    </source>
</evidence>
<proteinExistence type="inferred from homology"/>
<evidence type="ECO:0000313" key="14">
    <source>
        <dbReference type="EMBL" id="QBK90391.1"/>
    </source>
</evidence>
<evidence type="ECO:0000256" key="11">
    <source>
        <dbReference type="PIRSR" id="PIRSR035805-2"/>
    </source>
</evidence>
<evidence type="ECO:0000256" key="8">
    <source>
        <dbReference type="ARBA" id="ARBA00022840"/>
    </source>
</evidence>
<dbReference type="PANTHER" id="PTHR11441:SF0">
    <property type="entry name" value="THYMIDINE KINASE, CYTOSOLIC"/>
    <property type="match status" value="1"/>
</dbReference>
<dbReference type="PIRSF" id="PIRSF035805">
    <property type="entry name" value="TK_cell"/>
    <property type="match status" value="1"/>
</dbReference>
<dbReference type="PANTHER" id="PTHR11441">
    <property type="entry name" value="THYMIDINE KINASE"/>
    <property type="match status" value="1"/>
</dbReference>
<keyword evidence="4 12" id="KW-0237">DNA synthesis</keyword>
<dbReference type="InterPro" id="IPR027417">
    <property type="entry name" value="P-loop_NTPase"/>
</dbReference>
<dbReference type="EMBL" id="MK500481">
    <property type="protein sequence ID" value="QBK90391.1"/>
    <property type="molecule type" value="Genomic_DNA"/>
</dbReference>
<dbReference type="PROSITE" id="PS00603">
    <property type="entry name" value="TK_CELLULAR_TYPE"/>
    <property type="match status" value="1"/>
</dbReference>
<accession>A0A481Z6P8</accession>
<dbReference type="EC" id="2.7.1.21" evidence="2 12"/>
<dbReference type="GO" id="GO:0046104">
    <property type="term" value="P:thymidine metabolic process"/>
    <property type="evidence" value="ECO:0007669"/>
    <property type="project" value="TreeGrafter"/>
</dbReference>
<protein>
    <recommendedName>
        <fullName evidence="3 12">Thymidine kinase</fullName>
        <ecNumber evidence="2 12">2.7.1.21</ecNumber>
    </recommendedName>
</protein>
<reference evidence="14" key="1">
    <citation type="journal article" date="2019" name="MBio">
        <title>Virus Genomes from Deep Sea Sediments Expand the Ocean Megavirome and Support Independent Origins of Viral Gigantism.</title>
        <authorList>
            <person name="Backstrom D."/>
            <person name="Yutin N."/>
            <person name="Jorgensen S.L."/>
            <person name="Dharamshi J."/>
            <person name="Homa F."/>
            <person name="Zaremba-Niedwiedzka K."/>
            <person name="Spang A."/>
            <person name="Wolf Y.I."/>
            <person name="Koonin E.V."/>
            <person name="Ettema T.J."/>
        </authorList>
    </citation>
    <scope>NUCLEOTIDE SEQUENCE</scope>
</reference>
<dbReference type="GO" id="GO:0004797">
    <property type="term" value="F:thymidine kinase activity"/>
    <property type="evidence" value="ECO:0007669"/>
    <property type="project" value="UniProtKB-EC"/>
</dbReference>
<dbReference type="InterPro" id="IPR001267">
    <property type="entry name" value="Thymidine_kinase"/>
</dbReference>
<keyword evidence="8 12" id="KW-0067">ATP-binding</keyword>
<evidence type="ECO:0000256" key="9">
    <source>
        <dbReference type="ARBA" id="ARBA00048254"/>
    </source>
</evidence>
<keyword evidence="7 12" id="KW-0418">Kinase</keyword>
<evidence type="ECO:0000256" key="12">
    <source>
        <dbReference type="RuleBase" id="RU000544"/>
    </source>
</evidence>
<evidence type="ECO:0000256" key="6">
    <source>
        <dbReference type="ARBA" id="ARBA00022741"/>
    </source>
</evidence>
<feature type="binding site" evidence="11">
    <location>
        <position position="173"/>
    </location>
    <ligand>
        <name>substrate</name>
    </ligand>
</feature>
<dbReference type="GO" id="GO:0005524">
    <property type="term" value="F:ATP binding"/>
    <property type="evidence" value="ECO:0007669"/>
    <property type="project" value="UniProtKB-KW"/>
</dbReference>
<dbReference type="InterPro" id="IPR020633">
    <property type="entry name" value="Thymidine_kinase_CS"/>
</dbReference>
<gene>
    <name evidence="14" type="ORF">LCPAC103_00720</name>
</gene>
<evidence type="ECO:0000256" key="7">
    <source>
        <dbReference type="ARBA" id="ARBA00022777"/>
    </source>
</evidence>
<comment type="similarity">
    <text evidence="1 13">Belongs to the thymidine kinase family.</text>
</comment>
<evidence type="ECO:0000256" key="2">
    <source>
        <dbReference type="ARBA" id="ARBA00012118"/>
    </source>
</evidence>
<evidence type="ECO:0000256" key="13">
    <source>
        <dbReference type="RuleBase" id="RU004165"/>
    </source>
</evidence>
<evidence type="ECO:0000256" key="1">
    <source>
        <dbReference type="ARBA" id="ARBA00007587"/>
    </source>
</evidence>
<dbReference type="Gene3D" id="3.40.50.300">
    <property type="entry name" value="P-loop containing nucleotide triphosphate hydrolases"/>
    <property type="match status" value="1"/>
</dbReference>
<dbReference type="Pfam" id="PF00265">
    <property type="entry name" value="TK"/>
    <property type="match status" value="1"/>
</dbReference>
<keyword evidence="5 12" id="KW-0808">Transferase</keyword>
<feature type="active site" description="Proton acceptor" evidence="10">
    <location>
        <position position="80"/>
    </location>
</feature>
<sequence>MFSGKTTLLRSTLAKFLPLKLSVCYLNSKRDTRTTTGGNGKFSTHSSLDLSSDGLAEFKLDSLSDFESQLTDYAVIGIDESHFFGEELVPTVIKWVREHHKCVVVTILSGTFERKPFSSRPMDLYAEADERKTADDAFCTHCWKNDQKIVRAPFTARLTASHDELESGGHDDYVPTCRRHHNEISGI</sequence>
<evidence type="ECO:0000256" key="5">
    <source>
        <dbReference type="ARBA" id="ARBA00022679"/>
    </source>
</evidence>
<organism evidence="14">
    <name type="scientific">Pithovirus LCPAC103</name>
    <dbReference type="NCBI Taxonomy" id="2506588"/>
    <lineage>
        <taxon>Viruses</taxon>
        <taxon>Pithoviruses</taxon>
    </lineage>
</organism>